<evidence type="ECO:0000256" key="1">
    <source>
        <dbReference type="SAM" id="Phobius"/>
    </source>
</evidence>
<evidence type="ECO:0000313" key="3">
    <source>
        <dbReference type="Proteomes" id="UP000054804"/>
    </source>
</evidence>
<dbReference type="AlphaFoldDB" id="A0A0W7WWV2"/>
<name>A0A0W7WWV2_9ACTN</name>
<sequence length="110" mass="12887">MEQFAEVFTVCQGPAQRHAFTELPMRARDWSSGLLVVLVVLAVRTVFYARCRTDVGRRHQRRRSAVGRGHSTDRCRVHPRKMCRFIHRYPTTVDRSMYWPNQPDRPVCAS</sequence>
<keyword evidence="1" id="KW-1133">Transmembrane helix</keyword>
<dbReference type="Proteomes" id="UP000054804">
    <property type="component" value="Unassembled WGS sequence"/>
</dbReference>
<feature type="transmembrane region" description="Helical" evidence="1">
    <location>
        <begin position="30"/>
        <end position="49"/>
    </location>
</feature>
<dbReference type="RefSeq" id="WP_058850622.1">
    <property type="nucleotide sequence ID" value="NZ_LOCL01000048.1"/>
</dbReference>
<keyword evidence="1" id="KW-0472">Membrane</keyword>
<proteinExistence type="predicted"/>
<gene>
    <name evidence="2" type="ORF">AT728_26695</name>
</gene>
<reference evidence="2 3" key="1">
    <citation type="submission" date="2015-12" db="EMBL/GenBank/DDBJ databases">
        <title>Draft genome sequence of Streptomyces silvensis ATCC 53525, a producer of novel hormone antagonists.</title>
        <authorList>
            <person name="Johnston C.W."/>
            <person name="Li Y."/>
            <person name="Magarvey N.A."/>
        </authorList>
    </citation>
    <scope>NUCLEOTIDE SEQUENCE [LARGE SCALE GENOMIC DNA]</scope>
    <source>
        <strain evidence="2 3">ATCC 53525</strain>
    </source>
</reference>
<organism evidence="2 3">
    <name type="scientific">Streptomyces silvensis</name>
    <dbReference type="NCBI Taxonomy" id="1765722"/>
    <lineage>
        <taxon>Bacteria</taxon>
        <taxon>Bacillati</taxon>
        <taxon>Actinomycetota</taxon>
        <taxon>Actinomycetes</taxon>
        <taxon>Kitasatosporales</taxon>
        <taxon>Streptomycetaceae</taxon>
        <taxon>Streptomyces</taxon>
    </lineage>
</organism>
<accession>A0A0W7WWV2</accession>
<keyword evidence="3" id="KW-1185">Reference proteome</keyword>
<keyword evidence="1" id="KW-0812">Transmembrane</keyword>
<evidence type="ECO:0000313" key="2">
    <source>
        <dbReference type="EMBL" id="KUF15059.1"/>
    </source>
</evidence>
<protein>
    <submittedName>
        <fullName evidence="2">Uncharacterized protein</fullName>
    </submittedName>
</protein>
<comment type="caution">
    <text evidence="2">The sequence shown here is derived from an EMBL/GenBank/DDBJ whole genome shotgun (WGS) entry which is preliminary data.</text>
</comment>
<dbReference type="EMBL" id="LOCL01000048">
    <property type="protein sequence ID" value="KUF15059.1"/>
    <property type="molecule type" value="Genomic_DNA"/>
</dbReference>